<reference evidence="4 5" key="1">
    <citation type="submission" date="2015-12" db="EMBL/GenBank/DDBJ databases">
        <authorList>
            <person name="Lauer A."/>
            <person name="Humrighouse B."/>
            <person name="Loparev V."/>
            <person name="Shewmaker P.L."/>
            <person name="Whitney A.M."/>
            <person name="McLaughlin R.W."/>
        </authorList>
    </citation>
    <scope>NUCLEOTIDE SEQUENCE [LARGE SCALE GENOMIC DNA]</scope>
    <source>
        <strain evidence="4 5">LMG 23085</strain>
    </source>
</reference>
<organism evidence="4 5">
    <name type="scientific">Enterococcus silesiacus</name>
    <dbReference type="NCBI Taxonomy" id="332949"/>
    <lineage>
        <taxon>Bacteria</taxon>
        <taxon>Bacillati</taxon>
        <taxon>Bacillota</taxon>
        <taxon>Bacilli</taxon>
        <taxon>Lactobacillales</taxon>
        <taxon>Enterococcaceae</taxon>
        <taxon>Enterococcus</taxon>
    </lineage>
</organism>
<dbReference type="NCBIfam" id="NF041002">
    <property type="entry name" value="pilin_ComGF"/>
    <property type="match status" value="1"/>
</dbReference>
<feature type="transmembrane region" description="Helical" evidence="3">
    <location>
        <begin position="21"/>
        <end position="43"/>
    </location>
</feature>
<keyword evidence="3" id="KW-0812">Transmembrane</keyword>
<keyword evidence="5" id="KW-1185">Reference proteome</keyword>
<accession>A0ABM5W4A2</accession>
<gene>
    <name evidence="4" type="ORF">ATZ33_00480</name>
</gene>
<comment type="subcellular location">
    <subcellularLocation>
        <location evidence="1">Cell surface</location>
    </subcellularLocation>
</comment>
<dbReference type="EMBL" id="CP013614">
    <property type="protein sequence ID" value="ALR99908.1"/>
    <property type="molecule type" value="Genomic_DNA"/>
</dbReference>
<sequence>MEKSHLHSRENDRRKRFAGFTLIECLFALMLLSIICLLFSASIKNAAAVTRQLKKVKEKEWHIFVIQLENELKNCYYERTQANKIVLRNQKNNKPIWIEYKLGKIVKVENGGYQPLLTEVEQADFIEEGKAILIKVTLEENLNVAAKWIITQEHENQSVL</sequence>
<evidence type="ECO:0000313" key="4">
    <source>
        <dbReference type="EMBL" id="ALR99908.1"/>
    </source>
</evidence>
<protein>
    <submittedName>
        <fullName evidence="4">N-terminal cleavage protein</fullName>
    </submittedName>
</protein>
<dbReference type="RefSeq" id="WP_071876778.1">
    <property type="nucleotide sequence ID" value="NZ_JXLC01000004.1"/>
</dbReference>
<name>A0ABM5W4A2_9ENTE</name>
<dbReference type="Pfam" id="PF07963">
    <property type="entry name" value="N_methyl"/>
    <property type="match status" value="1"/>
</dbReference>
<dbReference type="Pfam" id="PF15980">
    <property type="entry name" value="ComGF"/>
    <property type="match status" value="1"/>
</dbReference>
<dbReference type="NCBIfam" id="TIGR02532">
    <property type="entry name" value="IV_pilin_GFxxxE"/>
    <property type="match status" value="1"/>
</dbReference>
<dbReference type="InterPro" id="IPR012902">
    <property type="entry name" value="N_methyl_site"/>
</dbReference>
<proteinExistence type="predicted"/>
<dbReference type="InterPro" id="IPR016977">
    <property type="entry name" value="ComGF"/>
</dbReference>
<keyword evidence="2" id="KW-0178">Competence</keyword>
<evidence type="ECO:0000256" key="1">
    <source>
        <dbReference type="ARBA" id="ARBA00004241"/>
    </source>
</evidence>
<dbReference type="Proteomes" id="UP000065511">
    <property type="component" value="Chromosome"/>
</dbReference>
<evidence type="ECO:0000256" key="3">
    <source>
        <dbReference type="SAM" id="Phobius"/>
    </source>
</evidence>
<evidence type="ECO:0000256" key="2">
    <source>
        <dbReference type="ARBA" id="ARBA00023287"/>
    </source>
</evidence>
<keyword evidence="3" id="KW-1133">Transmembrane helix</keyword>
<keyword evidence="3" id="KW-0472">Membrane</keyword>
<evidence type="ECO:0000313" key="5">
    <source>
        <dbReference type="Proteomes" id="UP000065511"/>
    </source>
</evidence>